<dbReference type="EMBL" id="KZ678557">
    <property type="protein sequence ID" value="PSR79718.1"/>
    <property type="molecule type" value="Genomic_DNA"/>
</dbReference>
<evidence type="ECO:0000313" key="2">
    <source>
        <dbReference type="Proteomes" id="UP000241462"/>
    </source>
</evidence>
<dbReference type="InParanoid" id="A0A2T2ZYQ5"/>
<accession>A0A2T2ZYQ5</accession>
<organism evidence="1 2">
    <name type="scientific">Coniella lustricola</name>
    <dbReference type="NCBI Taxonomy" id="2025994"/>
    <lineage>
        <taxon>Eukaryota</taxon>
        <taxon>Fungi</taxon>
        <taxon>Dikarya</taxon>
        <taxon>Ascomycota</taxon>
        <taxon>Pezizomycotina</taxon>
        <taxon>Sordariomycetes</taxon>
        <taxon>Sordariomycetidae</taxon>
        <taxon>Diaporthales</taxon>
        <taxon>Schizoparmaceae</taxon>
        <taxon>Coniella</taxon>
    </lineage>
</organism>
<evidence type="ECO:0000313" key="1">
    <source>
        <dbReference type="EMBL" id="PSR79718.1"/>
    </source>
</evidence>
<dbReference type="AlphaFoldDB" id="A0A2T2ZYQ5"/>
<sequence>MKAPSLPQPFFCPNSNLVEVPHCGRQVGLVAFRPLVQLLSTQAQTDTHAPSFPPDPSHLEGSISRALIPTGKALWQSWYSARNLYEWLCRFQRCQVSIAISRKLCWSVSKRTMKENCEAKKSRTIRTWNRLLVAYADLAGVPMQTHPCYSYLDRGRGAHLVVYAIVCLLPRLDQSCSSAYLLTMIQGLIA</sequence>
<reference evidence="1 2" key="1">
    <citation type="journal article" date="2018" name="Mycol. Prog.">
        <title>Coniella lustricola, a new species from submerged detritus.</title>
        <authorList>
            <person name="Raudabaugh D.B."/>
            <person name="Iturriaga T."/>
            <person name="Carver A."/>
            <person name="Mondo S."/>
            <person name="Pangilinan J."/>
            <person name="Lipzen A."/>
            <person name="He G."/>
            <person name="Amirebrahimi M."/>
            <person name="Grigoriev I.V."/>
            <person name="Miller A.N."/>
        </authorList>
    </citation>
    <scope>NUCLEOTIDE SEQUENCE [LARGE SCALE GENOMIC DNA]</scope>
    <source>
        <strain evidence="1 2">B22-T-1</strain>
    </source>
</reference>
<protein>
    <submittedName>
        <fullName evidence="1">Uncharacterized protein</fullName>
    </submittedName>
</protein>
<dbReference type="Proteomes" id="UP000241462">
    <property type="component" value="Unassembled WGS sequence"/>
</dbReference>
<proteinExistence type="predicted"/>
<keyword evidence="2" id="KW-1185">Reference proteome</keyword>
<name>A0A2T2ZYQ5_9PEZI</name>
<gene>
    <name evidence="1" type="ORF">BD289DRAFT_87867</name>
</gene>